<dbReference type="SMART" id="SM00292">
    <property type="entry name" value="BRCT"/>
    <property type="match status" value="1"/>
</dbReference>
<dbReference type="Pfam" id="PF01653">
    <property type="entry name" value="DNA_ligase_aden"/>
    <property type="match status" value="1"/>
</dbReference>
<dbReference type="CDD" id="cd17748">
    <property type="entry name" value="BRCT_DNA_ligase_like"/>
    <property type="match status" value="1"/>
</dbReference>
<dbReference type="Proteomes" id="UP000535937">
    <property type="component" value="Unassembled WGS sequence"/>
</dbReference>
<feature type="binding site" evidence="14">
    <location>
        <position position="428"/>
    </location>
    <ligand>
        <name>Zn(2+)</name>
        <dbReference type="ChEBI" id="CHEBI:29105"/>
    </ligand>
</feature>
<keyword evidence="14" id="KW-0464">Manganese</keyword>
<dbReference type="PANTHER" id="PTHR23389:SF9">
    <property type="entry name" value="DNA LIGASE"/>
    <property type="match status" value="1"/>
</dbReference>
<keyword evidence="4 14" id="KW-0436">Ligase</keyword>
<dbReference type="GO" id="GO:0003677">
    <property type="term" value="F:DNA binding"/>
    <property type="evidence" value="ECO:0007669"/>
    <property type="project" value="InterPro"/>
</dbReference>
<comment type="similarity">
    <text evidence="13 14">Belongs to the NAD-dependent DNA ligase family. LigA subfamily.</text>
</comment>
<dbReference type="Gene3D" id="2.40.50.140">
    <property type="entry name" value="Nucleic acid-binding proteins"/>
    <property type="match status" value="1"/>
</dbReference>
<dbReference type="InterPro" id="IPR001357">
    <property type="entry name" value="BRCT_dom"/>
</dbReference>
<proteinExistence type="inferred from homology"/>
<dbReference type="EC" id="6.5.1.2" evidence="2 14"/>
<keyword evidence="7 14" id="KW-0227">DNA damage</keyword>
<feature type="active site" description="N6-AMP-lysine intermediate" evidence="14">
    <location>
        <position position="132"/>
    </location>
</feature>
<evidence type="ECO:0000313" key="18">
    <source>
        <dbReference type="EMBL" id="MBB3060908.1"/>
    </source>
</evidence>
<evidence type="ECO:0000259" key="17">
    <source>
        <dbReference type="PROSITE" id="PS50172"/>
    </source>
</evidence>
<dbReference type="PROSITE" id="PS01056">
    <property type="entry name" value="DNA_LIGASE_N2"/>
    <property type="match status" value="1"/>
</dbReference>
<dbReference type="GO" id="GO:0006260">
    <property type="term" value="P:DNA replication"/>
    <property type="evidence" value="ECO:0007669"/>
    <property type="project" value="UniProtKB-KW"/>
</dbReference>
<evidence type="ECO:0000256" key="9">
    <source>
        <dbReference type="ARBA" id="ARBA00022842"/>
    </source>
</evidence>
<dbReference type="InterPro" id="IPR041663">
    <property type="entry name" value="DisA/LigA_HHH"/>
</dbReference>
<dbReference type="SUPFAM" id="SSF56091">
    <property type="entry name" value="DNA ligase/mRNA capping enzyme, catalytic domain"/>
    <property type="match status" value="1"/>
</dbReference>
<dbReference type="InterPro" id="IPR013840">
    <property type="entry name" value="DNAligase_N"/>
</dbReference>
<dbReference type="Gene3D" id="3.30.470.30">
    <property type="entry name" value="DNA ligase/mRNA capping enzyme"/>
    <property type="match status" value="1"/>
</dbReference>
<dbReference type="SMART" id="SM00532">
    <property type="entry name" value="LIGANc"/>
    <property type="match status" value="1"/>
</dbReference>
<dbReference type="SUPFAM" id="SSF52113">
    <property type="entry name" value="BRCT domain"/>
    <property type="match status" value="1"/>
</dbReference>
<reference evidence="18 19" key="1">
    <citation type="submission" date="2020-08" db="EMBL/GenBank/DDBJ databases">
        <title>Genomic Encyclopedia of Type Strains, Phase III (KMG-III): the genomes of soil and plant-associated and newly described type strains.</title>
        <authorList>
            <person name="Whitman W."/>
        </authorList>
    </citation>
    <scope>NUCLEOTIDE SEQUENCE [LARGE SCALE GENOMIC DNA]</scope>
    <source>
        <strain evidence="18 19">CECT 8799</strain>
    </source>
</reference>
<gene>
    <name evidence="14" type="primary">ligA</name>
    <name evidence="18" type="ORF">FHS09_001728</name>
</gene>
<evidence type="ECO:0000256" key="10">
    <source>
        <dbReference type="ARBA" id="ARBA00023027"/>
    </source>
</evidence>
<dbReference type="NCBIfam" id="TIGR00575">
    <property type="entry name" value="dnlj"/>
    <property type="match status" value="1"/>
</dbReference>
<feature type="binding site" evidence="14">
    <location>
        <begin position="99"/>
        <end position="100"/>
    </location>
    <ligand>
        <name>NAD(+)</name>
        <dbReference type="ChEBI" id="CHEBI:57540"/>
    </ligand>
</feature>
<dbReference type="FunFam" id="1.10.150.20:FF:000007">
    <property type="entry name" value="DNA ligase"/>
    <property type="match status" value="1"/>
</dbReference>
<keyword evidence="9 14" id="KW-0460">Magnesium</keyword>
<protein>
    <recommendedName>
        <fullName evidence="3 14">DNA ligase</fullName>
        <ecNumber evidence="2 14">6.5.1.2</ecNumber>
    </recommendedName>
    <alternativeName>
        <fullName evidence="14">Polydeoxyribonucleotide synthase [NAD(+)]</fullName>
    </alternativeName>
</protein>
<feature type="binding site" evidence="14">
    <location>
        <position position="447"/>
    </location>
    <ligand>
        <name>Zn(2+)</name>
        <dbReference type="ChEBI" id="CHEBI:29105"/>
    </ligand>
</feature>
<dbReference type="InterPro" id="IPR003583">
    <property type="entry name" value="Hlx-hairpin-Hlx_DNA-bd_motif"/>
</dbReference>
<dbReference type="InterPro" id="IPR004150">
    <property type="entry name" value="NAD_DNA_ligase_OB"/>
</dbReference>
<feature type="binding site" evidence="14">
    <location>
        <position position="130"/>
    </location>
    <ligand>
        <name>NAD(+)</name>
        <dbReference type="ChEBI" id="CHEBI:57540"/>
    </ligand>
</feature>
<feature type="binding site" evidence="14">
    <location>
        <begin position="50"/>
        <end position="54"/>
    </location>
    <ligand>
        <name>NAD(+)</name>
        <dbReference type="ChEBI" id="CHEBI:57540"/>
    </ligand>
</feature>
<feature type="domain" description="BRCT" evidence="17">
    <location>
        <begin position="604"/>
        <end position="683"/>
    </location>
</feature>
<dbReference type="GO" id="GO:0046872">
    <property type="term" value="F:metal ion binding"/>
    <property type="evidence" value="ECO:0007669"/>
    <property type="project" value="UniProtKB-KW"/>
</dbReference>
<name>A0A7W4WBZ9_9GAMM</name>
<comment type="caution">
    <text evidence="14">Lacks conserved residue(s) required for the propagation of feature annotation.</text>
</comment>
<evidence type="ECO:0000256" key="15">
    <source>
        <dbReference type="RuleBase" id="RU000618"/>
    </source>
</evidence>
<evidence type="ECO:0000256" key="7">
    <source>
        <dbReference type="ARBA" id="ARBA00022763"/>
    </source>
</evidence>
<dbReference type="FunFam" id="1.10.150.20:FF:000006">
    <property type="entry name" value="DNA ligase"/>
    <property type="match status" value="1"/>
</dbReference>
<dbReference type="Gene3D" id="6.20.10.30">
    <property type="match status" value="1"/>
</dbReference>
<dbReference type="SUPFAM" id="SSF47781">
    <property type="entry name" value="RuvA domain 2-like"/>
    <property type="match status" value="1"/>
</dbReference>
<evidence type="ECO:0000256" key="13">
    <source>
        <dbReference type="ARBA" id="ARBA00060881"/>
    </source>
</evidence>
<dbReference type="GO" id="GO:0003911">
    <property type="term" value="F:DNA ligase (NAD+) activity"/>
    <property type="evidence" value="ECO:0007669"/>
    <property type="project" value="UniProtKB-UniRule"/>
</dbReference>
<evidence type="ECO:0000256" key="12">
    <source>
        <dbReference type="ARBA" id="ARBA00034005"/>
    </source>
</evidence>
<evidence type="ECO:0000256" key="16">
    <source>
        <dbReference type="SAM" id="MobiDB-lite"/>
    </source>
</evidence>
<evidence type="ECO:0000256" key="14">
    <source>
        <dbReference type="HAMAP-Rule" id="MF_01588"/>
    </source>
</evidence>
<dbReference type="CDD" id="cd00114">
    <property type="entry name" value="LIGANc"/>
    <property type="match status" value="1"/>
</dbReference>
<dbReference type="PIRSF" id="PIRSF001604">
    <property type="entry name" value="LigA"/>
    <property type="match status" value="1"/>
</dbReference>
<evidence type="ECO:0000313" key="19">
    <source>
        <dbReference type="Proteomes" id="UP000535937"/>
    </source>
</evidence>
<dbReference type="RefSeq" id="WP_183458744.1">
    <property type="nucleotide sequence ID" value="NZ_JACHWZ010000006.1"/>
</dbReference>
<evidence type="ECO:0000256" key="8">
    <source>
        <dbReference type="ARBA" id="ARBA00022833"/>
    </source>
</evidence>
<dbReference type="InterPro" id="IPR012340">
    <property type="entry name" value="NA-bd_OB-fold"/>
</dbReference>
<dbReference type="Pfam" id="PF00533">
    <property type="entry name" value="BRCT"/>
    <property type="match status" value="1"/>
</dbReference>
<dbReference type="InterPro" id="IPR013839">
    <property type="entry name" value="DNAligase_adenylation"/>
</dbReference>
<comment type="cofactor">
    <cofactor evidence="14">
        <name>Mg(2+)</name>
        <dbReference type="ChEBI" id="CHEBI:18420"/>
    </cofactor>
    <cofactor evidence="14">
        <name>Mn(2+)</name>
        <dbReference type="ChEBI" id="CHEBI:29035"/>
    </cofactor>
</comment>
<dbReference type="InterPro" id="IPR036420">
    <property type="entry name" value="BRCT_dom_sf"/>
</dbReference>
<evidence type="ECO:0000256" key="3">
    <source>
        <dbReference type="ARBA" id="ARBA00013308"/>
    </source>
</evidence>
<organism evidence="18 19">
    <name type="scientific">Microbulbifer rhizosphaerae</name>
    <dbReference type="NCBI Taxonomy" id="1562603"/>
    <lineage>
        <taxon>Bacteria</taxon>
        <taxon>Pseudomonadati</taxon>
        <taxon>Pseudomonadota</taxon>
        <taxon>Gammaproteobacteria</taxon>
        <taxon>Cellvibrionales</taxon>
        <taxon>Microbulbiferaceae</taxon>
        <taxon>Microbulbifer</taxon>
    </lineage>
</organism>
<comment type="function">
    <text evidence="1 14">DNA ligase that catalyzes the formation of phosphodiester linkages between 5'-phosphoryl and 3'-hydroxyl groups in double-stranded DNA using NAD as a coenzyme and as the energy source for the reaction. It is essential for DNA replication and repair of damaged DNA.</text>
</comment>
<keyword evidence="5 14" id="KW-0235">DNA replication</keyword>
<evidence type="ECO:0000256" key="6">
    <source>
        <dbReference type="ARBA" id="ARBA00022723"/>
    </source>
</evidence>
<evidence type="ECO:0000256" key="5">
    <source>
        <dbReference type="ARBA" id="ARBA00022705"/>
    </source>
</evidence>
<keyword evidence="11 14" id="KW-0234">DNA repair</keyword>
<sequence>MDFKRNPDTHFKGIDKLGKKEATEEIRALREGINYHDHLYYVKDSPKISDAVYDKLFQRLQDLEEAFPDLKTGDSPTVRVGAEPVSQLKKIKHKVPLLSLQASLDEKNIESFLKTACKKANSQSVKYVLEPKFDGLSVEVIYEKGRFKYGTTRGNGEVGEDISHNLKTIHALPLSLQHRDDAPATLAVRGEVFMPRDGFMALNKRRVERDEEPFANPRNAAAGLMRQYKSRQVAGKPLSLFFYEILALDGEQPPNHQEVLDQLSRWGLKTSPLNESAFSLKQIENYHRKLAEHRDHLDYEIDGIVIKVDDHSLREALGTRDRNPRWAIAWKFEPRKEVTQVEDIAVQVGRTGILTPVALLQPVDVGGVTVSRATLHNEGEVQRKDIRVGDRVRIIRAGDVIPEVEERVKQRGRKRGKIFKMPKRCPVCNSKVVREGAYHLCTAGLSCAAQLSGHIQHYAARDAMDIDHLGEKAADQLVRREMVHNLADLYALDTNDLKSLDGFAERSATQLYVAIQGAKKPRLDRFLFALGIPRVGRKVAKQLAGEFRSLEKLADASEGEIAKISGIGSEVAAATANFFADDNNREVLERMRKSGVRVQSMPRRGKQPLKGKTFVFSGGLDKMTRDEAKERVEALGARTTSSISGETDYLVVGEDPGSKLDEAEEKGVKRLDKKEFLKLLGNS</sequence>
<dbReference type="NCBIfam" id="NF005932">
    <property type="entry name" value="PRK07956.1"/>
    <property type="match status" value="1"/>
</dbReference>
<feature type="binding site" evidence="14">
    <location>
        <position position="307"/>
    </location>
    <ligand>
        <name>NAD(+)</name>
        <dbReference type="ChEBI" id="CHEBI:57540"/>
    </ligand>
</feature>
<dbReference type="PROSITE" id="PS50172">
    <property type="entry name" value="BRCT"/>
    <property type="match status" value="1"/>
</dbReference>
<evidence type="ECO:0000256" key="4">
    <source>
        <dbReference type="ARBA" id="ARBA00022598"/>
    </source>
</evidence>
<accession>A0A7W4WBZ9</accession>
<dbReference type="HAMAP" id="MF_01588">
    <property type="entry name" value="DNA_ligase_A"/>
    <property type="match status" value="1"/>
</dbReference>
<dbReference type="InterPro" id="IPR033136">
    <property type="entry name" value="DNA_ligase_CS"/>
</dbReference>
<keyword evidence="8 14" id="KW-0862">Zinc</keyword>
<dbReference type="PANTHER" id="PTHR23389">
    <property type="entry name" value="CHROMOSOME TRANSMISSION FIDELITY FACTOR 18"/>
    <property type="match status" value="1"/>
</dbReference>
<comment type="caution">
    <text evidence="18">The sequence shown here is derived from an EMBL/GenBank/DDBJ whole genome shotgun (WGS) entry which is preliminary data.</text>
</comment>
<evidence type="ECO:0000256" key="11">
    <source>
        <dbReference type="ARBA" id="ARBA00023204"/>
    </source>
</evidence>
<feature type="binding site" evidence="14">
    <location>
        <position position="191"/>
    </location>
    <ligand>
        <name>NAD(+)</name>
        <dbReference type="ChEBI" id="CHEBI:57540"/>
    </ligand>
</feature>
<dbReference type="Pfam" id="PF03120">
    <property type="entry name" value="OB_DNA_ligase"/>
    <property type="match status" value="1"/>
</dbReference>
<keyword evidence="10 14" id="KW-0520">NAD</keyword>
<dbReference type="InterPro" id="IPR001679">
    <property type="entry name" value="DNA_ligase"/>
</dbReference>
<feature type="binding site" evidence="14">
    <location>
        <position position="425"/>
    </location>
    <ligand>
        <name>Zn(2+)</name>
        <dbReference type="ChEBI" id="CHEBI:29105"/>
    </ligand>
</feature>
<keyword evidence="6 14" id="KW-0479">Metal-binding</keyword>
<dbReference type="SUPFAM" id="SSF50249">
    <property type="entry name" value="Nucleic acid-binding proteins"/>
    <property type="match status" value="1"/>
</dbReference>
<dbReference type="Gene3D" id="1.10.287.610">
    <property type="entry name" value="Helix hairpin bin"/>
    <property type="match status" value="1"/>
</dbReference>
<comment type="catalytic activity">
    <reaction evidence="12 14 15">
        <text>NAD(+) + (deoxyribonucleotide)n-3'-hydroxyl + 5'-phospho-(deoxyribonucleotide)m = (deoxyribonucleotide)n+m + AMP + beta-nicotinamide D-nucleotide.</text>
        <dbReference type="EC" id="6.5.1.2"/>
    </reaction>
</comment>
<dbReference type="Pfam" id="PF12826">
    <property type="entry name" value="HHH_2"/>
    <property type="match status" value="1"/>
</dbReference>
<dbReference type="GO" id="GO:0006281">
    <property type="term" value="P:DNA repair"/>
    <property type="evidence" value="ECO:0007669"/>
    <property type="project" value="UniProtKB-KW"/>
</dbReference>
<evidence type="ECO:0000256" key="1">
    <source>
        <dbReference type="ARBA" id="ARBA00004067"/>
    </source>
</evidence>
<dbReference type="Gene3D" id="1.10.150.20">
    <property type="entry name" value="5' to 3' exonuclease, C-terminal subdomain"/>
    <property type="match status" value="2"/>
</dbReference>
<feature type="compositionally biased region" description="Basic and acidic residues" evidence="16">
    <location>
        <begin position="656"/>
        <end position="666"/>
    </location>
</feature>
<dbReference type="FunFam" id="2.40.50.140:FF:000012">
    <property type="entry name" value="DNA ligase"/>
    <property type="match status" value="1"/>
</dbReference>
<feature type="region of interest" description="Disordered" evidence="16">
    <location>
        <begin position="646"/>
        <end position="666"/>
    </location>
</feature>
<dbReference type="AlphaFoldDB" id="A0A7W4WBZ9"/>
<dbReference type="SMART" id="SM00278">
    <property type="entry name" value="HhH1"/>
    <property type="match status" value="4"/>
</dbReference>
<feature type="binding site" evidence="14">
    <location>
        <position position="153"/>
    </location>
    <ligand>
        <name>NAD(+)</name>
        <dbReference type="ChEBI" id="CHEBI:57540"/>
    </ligand>
</feature>
<dbReference type="Gene3D" id="3.40.50.10190">
    <property type="entry name" value="BRCT domain"/>
    <property type="match status" value="1"/>
</dbReference>
<dbReference type="InterPro" id="IPR018239">
    <property type="entry name" value="DNA_ligase_AS"/>
</dbReference>
<dbReference type="EMBL" id="JACHWZ010000006">
    <property type="protein sequence ID" value="MBB3060908.1"/>
    <property type="molecule type" value="Genomic_DNA"/>
</dbReference>
<feature type="binding site" evidence="14">
    <location>
        <position position="331"/>
    </location>
    <ligand>
        <name>NAD(+)</name>
        <dbReference type="ChEBI" id="CHEBI:57540"/>
    </ligand>
</feature>
<dbReference type="InterPro" id="IPR010994">
    <property type="entry name" value="RuvA_2-like"/>
</dbReference>
<evidence type="ECO:0000256" key="2">
    <source>
        <dbReference type="ARBA" id="ARBA00012722"/>
    </source>
</evidence>
<dbReference type="PROSITE" id="PS01055">
    <property type="entry name" value="DNA_LIGASE_N1"/>
    <property type="match status" value="1"/>
</dbReference>
<keyword evidence="19" id="KW-1185">Reference proteome</keyword>